<evidence type="ECO:0000313" key="3">
    <source>
        <dbReference type="Proteomes" id="UP000052052"/>
    </source>
</evidence>
<sequence length="131" mass="14406">MPALAVQKMECAAGQEGDGGWQHPTKAVGEHPAVILGEVDLGQESIQQPGYFLRMRTVTVEPGGVIPYHSHGKRPGIFFMKHGQIKIYVDGCKMPLVLNEGDSVVEDHRIKHFARNETDDVAILLVADIHQ</sequence>
<dbReference type="Proteomes" id="UP000052052">
    <property type="component" value="Unassembled WGS sequence"/>
</dbReference>
<gene>
    <name evidence="2" type="ORF">ABB29_07195</name>
</gene>
<evidence type="ECO:0000259" key="1">
    <source>
        <dbReference type="Pfam" id="PF07883"/>
    </source>
</evidence>
<dbReference type="Pfam" id="PF07883">
    <property type="entry name" value="Cupin_2"/>
    <property type="match status" value="1"/>
</dbReference>
<comment type="caution">
    <text evidence="2">The sequence shown here is derived from an EMBL/GenBank/DDBJ whole genome shotgun (WGS) entry which is preliminary data.</text>
</comment>
<name>A0A0R0CJT8_9GAMM</name>
<dbReference type="InterPro" id="IPR014710">
    <property type="entry name" value="RmlC-like_jellyroll"/>
</dbReference>
<dbReference type="Gene3D" id="2.60.120.10">
    <property type="entry name" value="Jelly Rolls"/>
    <property type="match status" value="1"/>
</dbReference>
<reference evidence="2 3" key="1">
    <citation type="submission" date="2015-05" db="EMBL/GenBank/DDBJ databases">
        <title>Genome sequencing and analysis of members of genus Stenotrophomonas.</title>
        <authorList>
            <person name="Patil P.P."/>
            <person name="Midha S."/>
            <person name="Patil P.B."/>
        </authorList>
    </citation>
    <scope>NUCLEOTIDE SEQUENCE [LARGE SCALE GENOMIC DNA]</scope>
    <source>
        <strain evidence="2 3">DSM 21858</strain>
    </source>
</reference>
<keyword evidence="3" id="KW-1185">Reference proteome</keyword>
<feature type="domain" description="Cupin type-2" evidence="1">
    <location>
        <begin position="57"/>
        <end position="126"/>
    </location>
</feature>
<evidence type="ECO:0000313" key="2">
    <source>
        <dbReference type="EMBL" id="KRG70188.1"/>
    </source>
</evidence>
<dbReference type="EMBL" id="LDJL01000007">
    <property type="protein sequence ID" value="KRG70188.1"/>
    <property type="molecule type" value="Genomic_DNA"/>
</dbReference>
<dbReference type="PATRIC" id="fig|344882.3.peg.2781"/>
<proteinExistence type="predicted"/>
<dbReference type="InterPro" id="IPR011051">
    <property type="entry name" value="RmlC_Cupin_sf"/>
</dbReference>
<dbReference type="AlphaFoldDB" id="A0A0R0CJT8"/>
<dbReference type="InterPro" id="IPR013096">
    <property type="entry name" value="Cupin_2"/>
</dbReference>
<organism evidence="2 3">
    <name type="scientific">Pseudoxanthomonas dokdonensis</name>
    <dbReference type="NCBI Taxonomy" id="344882"/>
    <lineage>
        <taxon>Bacteria</taxon>
        <taxon>Pseudomonadati</taxon>
        <taxon>Pseudomonadota</taxon>
        <taxon>Gammaproteobacteria</taxon>
        <taxon>Lysobacterales</taxon>
        <taxon>Lysobacteraceae</taxon>
        <taxon>Pseudoxanthomonas</taxon>
    </lineage>
</organism>
<dbReference type="SUPFAM" id="SSF51182">
    <property type="entry name" value="RmlC-like cupins"/>
    <property type="match status" value="1"/>
</dbReference>
<protein>
    <recommendedName>
        <fullName evidence="1">Cupin type-2 domain-containing protein</fullName>
    </recommendedName>
</protein>
<accession>A0A0R0CJT8</accession>
<dbReference type="STRING" id="344882.ABB29_07195"/>